<dbReference type="InterPro" id="IPR007434">
    <property type="entry name" value="FemAB-like"/>
</dbReference>
<comment type="caution">
    <text evidence="1">The sequence shown here is derived from an EMBL/GenBank/DDBJ whole genome shotgun (WGS) entry which is preliminary data.</text>
</comment>
<dbReference type="AlphaFoldDB" id="A0A840BKU7"/>
<accession>A0A840BKU7</accession>
<dbReference type="Pfam" id="PF04339">
    <property type="entry name" value="FemAB_like"/>
    <property type="match status" value="1"/>
</dbReference>
<protein>
    <recommendedName>
        <fullName evidence="3">GNAT family N-acetyltransferase</fullName>
    </recommendedName>
</protein>
<evidence type="ECO:0000313" key="1">
    <source>
        <dbReference type="EMBL" id="MBB4012169.1"/>
    </source>
</evidence>
<reference evidence="1 2" key="1">
    <citation type="submission" date="2020-08" db="EMBL/GenBank/DDBJ databases">
        <title>Genomic Encyclopedia of Type Strains, Phase IV (KMG-IV): sequencing the most valuable type-strain genomes for metagenomic binning, comparative biology and taxonomic classification.</title>
        <authorList>
            <person name="Goeker M."/>
        </authorList>
    </citation>
    <scope>NUCLEOTIDE SEQUENCE [LARGE SCALE GENOMIC DNA]</scope>
    <source>
        <strain evidence="1 2">DSM 106739</strain>
    </source>
</reference>
<dbReference type="RefSeq" id="WP_183633710.1">
    <property type="nucleotide sequence ID" value="NZ_BAABLE010000011.1"/>
</dbReference>
<proteinExistence type="predicted"/>
<dbReference type="EMBL" id="JACIET010000001">
    <property type="protein sequence ID" value="MBB4012169.1"/>
    <property type="molecule type" value="Genomic_DNA"/>
</dbReference>
<dbReference type="InterPro" id="IPR016181">
    <property type="entry name" value="Acyl_CoA_acyltransferase"/>
</dbReference>
<dbReference type="SUPFAM" id="SSF55729">
    <property type="entry name" value="Acyl-CoA N-acyltransferases (Nat)"/>
    <property type="match status" value="1"/>
</dbReference>
<evidence type="ECO:0008006" key="3">
    <source>
        <dbReference type="Google" id="ProtNLM"/>
    </source>
</evidence>
<sequence length="374" mass="41986">MNRLHLHPRISDIDPAEWNALAGPQPFVQHAFLAALEDTGCVGEGTGWQPMHASLCDETGRLLAAMPLYAKQHSYGEFVFDWGWAEASQRAGIPYYPKALAAIPFSPVPGARILAAAPAYRTQLLEAVLVACGEARLSSLHLLFPDADARAAAEALGMHLRRNVQFHWHSAGEADFEAFLGRMSHDKRKKIRQERRKVHDAGVRLRWLEGKAITEADWAFFYQCYATTYALHRSTPYLTPAFFMRLGEVLPQACVLVLAERESTPIGASLMLRDDTALYGRYWGAVEYVPCLHFEACYYQGIEYAITRGLQRFEGGAQGEHKLARGMDPVETHSLHWLADPRLDQAVARFLAHEGNGVANYIDELAEHRPFRKE</sequence>
<keyword evidence="2" id="KW-1185">Reference proteome</keyword>
<organism evidence="1 2">
    <name type="scientific">Niveibacterium umoris</name>
    <dbReference type="NCBI Taxonomy" id="1193620"/>
    <lineage>
        <taxon>Bacteria</taxon>
        <taxon>Pseudomonadati</taxon>
        <taxon>Pseudomonadota</taxon>
        <taxon>Betaproteobacteria</taxon>
        <taxon>Rhodocyclales</taxon>
        <taxon>Rhodocyclaceae</taxon>
        <taxon>Niveibacterium</taxon>
    </lineage>
</organism>
<dbReference type="Gene3D" id="3.40.630.30">
    <property type="match status" value="1"/>
</dbReference>
<dbReference type="Proteomes" id="UP000561045">
    <property type="component" value="Unassembled WGS sequence"/>
</dbReference>
<dbReference type="PANTHER" id="PTHR47017">
    <property type="entry name" value="ACYL-COA"/>
    <property type="match status" value="1"/>
</dbReference>
<name>A0A840BKU7_9RHOO</name>
<dbReference type="PANTHER" id="PTHR47017:SF1">
    <property type="entry name" value="ACYL-COA"/>
    <property type="match status" value="1"/>
</dbReference>
<evidence type="ECO:0000313" key="2">
    <source>
        <dbReference type="Proteomes" id="UP000561045"/>
    </source>
</evidence>
<gene>
    <name evidence="1" type="ORF">GGR36_001477</name>
</gene>